<proteinExistence type="predicted"/>
<evidence type="ECO:0000313" key="1">
    <source>
        <dbReference type="EMBL" id="WDM61836.1"/>
    </source>
</evidence>
<gene>
    <name evidence="1" type="ORF">K5L94_11780</name>
</gene>
<dbReference type="Proteomes" id="UP001216828">
    <property type="component" value="Chromosome"/>
</dbReference>
<organism evidence="1 2">
    <name type="scientific">Stenotrophomonas forensis</name>
    <dbReference type="NCBI Taxonomy" id="2871169"/>
    <lineage>
        <taxon>Bacteria</taxon>
        <taxon>Pseudomonadati</taxon>
        <taxon>Pseudomonadota</taxon>
        <taxon>Gammaproteobacteria</taxon>
        <taxon>Lysobacterales</taxon>
        <taxon>Lysobacteraceae</taxon>
        <taxon>Stenotrophomonas</taxon>
        <taxon>Stenotrophomonas maltophilia group</taxon>
    </lineage>
</organism>
<sequence length="147" mass="16273">MGEFTKRVRSDAIAGPLRRAFTPDRWNRAFGDLPTPDAEDQDMHAAGLVLYEKLGAIRSVLKLSSSDKISATTKLRAFLALANYDFFVTGDKTGLAIEKFKAERDAVSQEVYDMEEMASVKLSLRGGGRLAAQRGCGKHCRWDRATD</sequence>
<protein>
    <submittedName>
        <fullName evidence="1">Uncharacterized protein</fullName>
    </submittedName>
</protein>
<dbReference type="EMBL" id="CP082270">
    <property type="protein sequence ID" value="WDM61836.1"/>
    <property type="molecule type" value="Genomic_DNA"/>
</dbReference>
<accession>A0ABY7XUJ8</accession>
<reference evidence="1 2" key="1">
    <citation type="submission" date="2021-08" db="EMBL/GenBank/DDBJ databases">
        <title>Stenotrophomonas forensis sp. nov., isolated from contaminated viral transport media.</title>
        <authorList>
            <person name="Nguyen S.V."/>
            <person name="Edwards D."/>
            <person name="Scott S."/>
            <person name="Doss J."/>
            <person name="Merid S."/>
            <person name="Zelaya E."/>
            <person name="Maza C."/>
            <person name="Mann M."/>
            <person name="Hamilton B."/>
            <person name="Blackwell R."/>
            <person name="Tran A."/>
            <person name="Hauser J."/>
        </authorList>
    </citation>
    <scope>NUCLEOTIDE SEQUENCE [LARGE SCALE GENOMIC DNA]</scope>
    <source>
        <strain evidence="1 2">DFS-20110405</strain>
    </source>
</reference>
<keyword evidence="2" id="KW-1185">Reference proteome</keyword>
<evidence type="ECO:0000313" key="2">
    <source>
        <dbReference type="Proteomes" id="UP001216828"/>
    </source>
</evidence>
<name>A0ABY7XUJ8_9GAMM</name>
<dbReference type="RefSeq" id="WP_274510483.1">
    <property type="nucleotide sequence ID" value="NZ_CP082270.1"/>
</dbReference>